<feature type="transmembrane region" description="Helical" evidence="1">
    <location>
        <begin position="166"/>
        <end position="187"/>
    </location>
</feature>
<feature type="transmembrane region" description="Helical" evidence="1">
    <location>
        <begin position="258"/>
        <end position="280"/>
    </location>
</feature>
<dbReference type="KEGG" id="dfo:Dform_01411"/>
<name>A0A1P8F8F3_9CHLR</name>
<evidence type="ECO:0000256" key="1">
    <source>
        <dbReference type="SAM" id="Phobius"/>
    </source>
</evidence>
<feature type="transmembrane region" description="Helical" evidence="1">
    <location>
        <begin position="116"/>
        <end position="146"/>
    </location>
</feature>
<dbReference type="PANTHER" id="PTHR37305">
    <property type="entry name" value="INTEGRAL MEMBRANE PROTEIN-RELATED"/>
    <property type="match status" value="1"/>
</dbReference>
<keyword evidence="1" id="KW-0472">Membrane</keyword>
<keyword evidence="1" id="KW-0812">Transmembrane</keyword>
<dbReference type="OrthoDB" id="153729at2"/>
<keyword evidence="1" id="KW-1133">Transmembrane helix</keyword>
<dbReference type="AlphaFoldDB" id="A0A1P8F8F3"/>
<reference evidence="3" key="1">
    <citation type="submission" date="2016-11" db="EMBL/GenBank/DDBJ databases">
        <title>Dehalogenimonas formicexedens sp. nov., a chlorinated alkane respiring bacterium isolated from contaminated groundwater.</title>
        <authorList>
            <person name="Key T.A."/>
            <person name="Bowman K.S."/>
            <person name="Lee I."/>
            <person name="Chun J."/>
            <person name="Albuquerque L."/>
            <person name="da Costa M.S."/>
            <person name="Rainey F.A."/>
            <person name="Moe W.M."/>
        </authorList>
    </citation>
    <scope>NUCLEOTIDE SEQUENCE [LARGE SCALE GENOMIC DNA]</scope>
    <source>
        <strain evidence="3">NSZ-14</strain>
    </source>
</reference>
<dbReference type="Proteomes" id="UP000185934">
    <property type="component" value="Chromosome"/>
</dbReference>
<dbReference type="STRING" id="1839801.Dform_01411"/>
<sequence length="287" mass="30801">MFRLIGAELFKLRKRGMSRILLFVLMGILAILYLILYAVSRANVPSVPGGPGQGDLQTVLGLPVAIPFALNMIASLGTVLAVILVASSMGNEYNWKTIRNTVTASESRFKLLGAKLISAFIFILIGMVIGVITGFVMSMITTAIGGNSFNFSFFTGSYAWDQFLQFWRTFFVMLPFIFLGFMLSIAGRSAMPGIALGIGVLFFEPVITGLMTLAGGWVAEIPKYLLGANVNAITALANLPEGFRGGFGGAGDAAAPSVLHATIVLSIYAIAFVTYAFYLFKKRDVTG</sequence>
<accession>A0A1P8F8F3</accession>
<evidence type="ECO:0000313" key="3">
    <source>
        <dbReference type="Proteomes" id="UP000185934"/>
    </source>
</evidence>
<dbReference type="Pfam" id="PF12730">
    <property type="entry name" value="ABC2_membrane_4"/>
    <property type="match status" value="1"/>
</dbReference>
<protein>
    <submittedName>
        <fullName evidence="2">ABC-2 family transporter protein</fullName>
    </submittedName>
</protein>
<feature type="transmembrane region" description="Helical" evidence="1">
    <location>
        <begin position="20"/>
        <end position="40"/>
    </location>
</feature>
<keyword evidence="3" id="KW-1185">Reference proteome</keyword>
<organism evidence="2 3">
    <name type="scientific">Dehalogenimonas formicexedens</name>
    <dbReference type="NCBI Taxonomy" id="1839801"/>
    <lineage>
        <taxon>Bacteria</taxon>
        <taxon>Bacillati</taxon>
        <taxon>Chloroflexota</taxon>
        <taxon>Dehalococcoidia</taxon>
        <taxon>Dehalococcoidales</taxon>
        <taxon>Dehalococcoidaceae</taxon>
        <taxon>Dehalogenimonas</taxon>
    </lineage>
</organism>
<feature type="transmembrane region" description="Helical" evidence="1">
    <location>
        <begin position="60"/>
        <end position="86"/>
    </location>
</feature>
<gene>
    <name evidence="2" type="ORF">Dform_01411</name>
</gene>
<dbReference type="PANTHER" id="PTHR37305:SF1">
    <property type="entry name" value="MEMBRANE PROTEIN"/>
    <property type="match status" value="1"/>
</dbReference>
<feature type="transmembrane region" description="Helical" evidence="1">
    <location>
        <begin position="194"/>
        <end position="219"/>
    </location>
</feature>
<evidence type="ECO:0000313" key="2">
    <source>
        <dbReference type="EMBL" id="APV44735.1"/>
    </source>
</evidence>
<dbReference type="EMBL" id="CP018258">
    <property type="protein sequence ID" value="APV44735.1"/>
    <property type="molecule type" value="Genomic_DNA"/>
</dbReference>
<dbReference type="RefSeq" id="WP_076004386.1">
    <property type="nucleotide sequence ID" value="NZ_CP018258.1"/>
</dbReference>
<proteinExistence type="predicted"/>